<evidence type="ECO:0000313" key="1">
    <source>
        <dbReference type="EMBL" id="SDL11967.1"/>
    </source>
</evidence>
<reference evidence="1 2" key="1">
    <citation type="submission" date="2016-10" db="EMBL/GenBank/DDBJ databases">
        <authorList>
            <person name="de Groot N.N."/>
        </authorList>
    </citation>
    <scope>NUCLEOTIDE SEQUENCE [LARGE SCALE GENOMIC DNA]</scope>
    <source>
        <strain evidence="1 2">JCM 21544</strain>
    </source>
</reference>
<name>A0A1G9HGE6_9PSED</name>
<dbReference type="EMBL" id="FNFD01000015">
    <property type="protein sequence ID" value="SDL11967.1"/>
    <property type="molecule type" value="Genomic_DNA"/>
</dbReference>
<dbReference type="RefSeq" id="WP_084336350.1">
    <property type="nucleotide sequence ID" value="NZ_CBKZNZ010000090.1"/>
</dbReference>
<evidence type="ECO:0008006" key="3">
    <source>
        <dbReference type="Google" id="ProtNLM"/>
    </source>
</evidence>
<gene>
    <name evidence="1" type="ORF">SAMN05216186_11533</name>
</gene>
<accession>A0A1G9HGE6</accession>
<sequence>MKSESQILYFCHGDQRNHRLETKFSILTALARLGRERSSIPIRVMTDVPRHFSGWPVEIVSLSREVLDRWLGEGRCIYRRKACVMEMGLEYAEKTLFMDTDTFFLADPSTLLANIDHDTCVVDEIRHTWGEAMHLPEYAGLVAGLVTQGGMPAHDLRLCASGVYGLAASNRPLVRDAIRRLDRWQSFGIADSVVGQIALSFSLYCKTLIEAKKSIRHYSASKRFFHEMISVFFEMYGERYTPELIDLCLDVPTEKPRPSPLDKLQAKWKLRTLQEPLREVGRSLAFGCAMPDNPYALACKRTWWSDALELLRSRNAPELAAFQQGRWPNSLALSLTPEEKEEITEFFQAKLAPARFISLTIDGPHSEQRYVPQ</sequence>
<organism evidence="1 2">
    <name type="scientific">Pseudomonas indica</name>
    <dbReference type="NCBI Taxonomy" id="137658"/>
    <lineage>
        <taxon>Bacteria</taxon>
        <taxon>Pseudomonadati</taxon>
        <taxon>Pseudomonadota</taxon>
        <taxon>Gammaproteobacteria</taxon>
        <taxon>Pseudomonadales</taxon>
        <taxon>Pseudomonadaceae</taxon>
        <taxon>Pseudomonas</taxon>
    </lineage>
</organism>
<protein>
    <recommendedName>
        <fullName evidence="3">Nucleotide-diphospho-sugar transferase</fullName>
    </recommendedName>
</protein>
<dbReference type="OrthoDB" id="9178965at2"/>
<dbReference type="STRING" id="137658.SAMN05216186_11533"/>
<keyword evidence="2" id="KW-1185">Reference proteome</keyword>
<proteinExistence type="predicted"/>
<dbReference type="Proteomes" id="UP000198706">
    <property type="component" value="Unassembled WGS sequence"/>
</dbReference>
<dbReference type="AlphaFoldDB" id="A0A1G9HGE6"/>
<evidence type="ECO:0000313" key="2">
    <source>
        <dbReference type="Proteomes" id="UP000198706"/>
    </source>
</evidence>